<proteinExistence type="predicted"/>
<dbReference type="SUPFAM" id="SSF49599">
    <property type="entry name" value="TRAF domain-like"/>
    <property type="match status" value="1"/>
</dbReference>
<accession>A0AAV7SIY6</accession>
<dbReference type="AlphaFoldDB" id="A0AAV7SIY6"/>
<evidence type="ECO:0000313" key="3">
    <source>
        <dbReference type="Proteomes" id="UP001066276"/>
    </source>
</evidence>
<dbReference type="InterPro" id="IPR013083">
    <property type="entry name" value="Znf_RING/FYVE/PHD"/>
</dbReference>
<organism evidence="2 3">
    <name type="scientific">Pleurodeles waltl</name>
    <name type="common">Iberian ribbed newt</name>
    <dbReference type="NCBI Taxonomy" id="8319"/>
    <lineage>
        <taxon>Eukaryota</taxon>
        <taxon>Metazoa</taxon>
        <taxon>Chordata</taxon>
        <taxon>Craniata</taxon>
        <taxon>Vertebrata</taxon>
        <taxon>Euteleostomi</taxon>
        <taxon>Amphibia</taxon>
        <taxon>Batrachia</taxon>
        <taxon>Caudata</taxon>
        <taxon>Salamandroidea</taxon>
        <taxon>Salamandridae</taxon>
        <taxon>Pleurodelinae</taxon>
        <taxon>Pleurodeles</taxon>
    </lineage>
</organism>
<dbReference type="EMBL" id="JANPWB010000008">
    <property type="protein sequence ID" value="KAJ1163997.1"/>
    <property type="molecule type" value="Genomic_DNA"/>
</dbReference>
<comment type="caution">
    <text evidence="2">The sequence shown here is derived from an EMBL/GenBank/DDBJ whole genome shotgun (WGS) entry which is preliminary data.</text>
</comment>
<name>A0AAV7SIY6_PLEWA</name>
<gene>
    <name evidence="2" type="ORF">NDU88_004444</name>
</gene>
<protein>
    <submittedName>
        <fullName evidence="2">Uncharacterized protein</fullName>
    </submittedName>
</protein>
<reference evidence="2" key="1">
    <citation type="journal article" date="2022" name="bioRxiv">
        <title>Sequencing and chromosome-scale assembly of the giantPleurodeles waltlgenome.</title>
        <authorList>
            <person name="Brown T."/>
            <person name="Elewa A."/>
            <person name="Iarovenko S."/>
            <person name="Subramanian E."/>
            <person name="Araus A.J."/>
            <person name="Petzold A."/>
            <person name="Susuki M."/>
            <person name="Suzuki K.-i.T."/>
            <person name="Hayashi T."/>
            <person name="Toyoda A."/>
            <person name="Oliveira C."/>
            <person name="Osipova E."/>
            <person name="Leigh N.D."/>
            <person name="Simon A."/>
            <person name="Yun M.H."/>
        </authorList>
    </citation>
    <scope>NUCLEOTIDE SEQUENCE</scope>
    <source>
        <strain evidence="2">20211129_DDA</strain>
        <tissue evidence="2">Liver</tissue>
    </source>
</reference>
<feature type="region of interest" description="Disordered" evidence="1">
    <location>
        <begin position="180"/>
        <end position="205"/>
    </location>
</feature>
<keyword evidence="3" id="KW-1185">Reference proteome</keyword>
<sequence>MEGFCESVNPSRKCKLCTRVLQKPMSAPCGRISCGGCLHPWVVKQGLFPRRCQLPSVQKPHQVPPLRGLLQGLELKCGNRGRGRGCPTTVRLHHLAAEHSWLCEYSPIKYSHPGCPEVLNLKDVEQQTQEYCDYRRPCACTQGCGLGLQPDTLCCLRALRAQTEALRRRSTTLDQVLKRETDKWSNTERTPRAHASAHQSDLQFSAEHRRKGRLSNIAKIVTNTSNNKVREDHEIYLEFVQCQISL</sequence>
<evidence type="ECO:0000313" key="2">
    <source>
        <dbReference type="EMBL" id="KAJ1163997.1"/>
    </source>
</evidence>
<dbReference type="Proteomes" id="UP001066276">
    <property type="component" value="Chromosome 4_2"/>
</dbReference>
<dbReference type="Gene3D" id="3.30.40.10">
    <property type="entry name" value="Zinc/RING finger domain, C3HC4 (zinc finger)"/>
    <property type="match status" value="1"/>
</dbReference>
<dbReference type="SUPFAM" id="SSF57850">
    <property type="entry name" value="RING/U-box"/>
    <property type="match status" value="1"/>
</dbReference>
<feature type="compositionally biased region" description="Basic and acidic residues" evidence="1">
    <location>
        <begin position="180"/>
        <end position="191"/>
    </location>
</feature>
<evidence type="ECO:0000256" key="1">
    <source>
        <dbReference type="SAM" id="MobiDB-lite"/>
    </source>
</evidence>